<reference evidence="1" key="3">
    <citation type="submission" date="2021-06" db="EMBL/GenBank/DDBJ databases">
        <title>Chromosome-level genome assembly for S. haematobium.</title>
        <authorList>
            <person name="Stroehlein A.J."/>
        </authorList>
    </citation>
    <scope>NUCLEOTIDE SEQUENCE</scope>
</reference>
<organism evidence="1 2">
    <name type="scientific">Schistosoma haematobium</name>
    <name type="common">Blood fluke</name>
    <dbReference type="NCBI Taxonomy" id="6185"/>
    <lineage>
        <taxon>Eukaryota</taxon>
        <taxon>Metazoa</taxon>
        <taxon>Spiralia</taxon>
        <taxon>Lophotrochozoa</taxon>
        <taxon>Platyhelminthes</taxon>
        <taxon>Trematoda</taxon>
        <taxon>Digenea</taxon>
        <taxon>Strigeidida</taxon>
        <taxon>Schistosomatoidea</taxon>
        <taxon>Schistosomatidae</taxon>
        <taxon>Schistosoma</taxon>
    </lineage>
</organism>
<gene>
    <name evidence="1" type="ORF">MS3_00001627</name>
</gene>
<proteinExistence type="predicted"/>
<dbReference type="Proteomes" id="UP000471633">
    <property type="component" value="Unassembled WGS sequence"/>
</dbReference>
<dbReference type="EMBL" id="AMPZ03000001">
    <property type="protein sequence ID" value="KAH9595659.1"/>
    <property type="molecule type" value="Genomic_DNA"/>
</dbReference>
<reference evidence="1" key="2">
    <citation type="journal article" date="2019" name="Gigascience">
        <title>High-quality Schistosoma haematobium genome achieved by single-molecule and long-range sequencing.</title>
        <authorList>
            <person name="Stroehlein A.J."/>
            <person name="Korhonen P.K."/>
            <person name="Chong T.M."/>
            <person name="Lim Y.L."/>
            <person name="Chan K.G."/>
            <person name="Webster B."/>
            <person name="Rollinson D."/>
            <person name="Brindley P.J."/>
            <person name="Gasser R.B."/>
            <person name="Young N.D."/>
        </authorList>
    </citation>
    <scope>NUCLEOTIDE SEQUENCE</scope>
</reference>
<comment type="caution">
    <text evidence="1">The sequence shown here is derived from an EMBL/GenBank/DDBJ whole genome shotgun (WGS) entry which is preliminary data.</text>
</comment>
<evidence type="ECO:0000313" key="2">
    <source>
        <dbReference type="Proteomes" id="UP000471633"/>
    </source>
</evidence>
<dbReference type="RefSeq" id="XP_051074520.1">
    <property type="nucleotide sequence ID" value="XM_051209092.1"/>
</dbReference>
<dbReference type="GeneID" id="75576817"/>
<dbReference type="KEGG" id="shx:MS3_00001627"/>
<name>A0A922LXP1_SCHHA</name>
<sequence>MYECVDENLYEALTTSIVREAISVIHDPLSGPGTFISETCPVAGSNLIVPKTQCTNTDLSSSQKDNILLNAHEIVAVPVHEERQNESSSIMKTIASNRVHHSTTKVSAECTYLGSLVVLPDMSYHNGLHFLVQISYKNEKNMSDVSNYDQEANEIVIDADYSSDSLSTNEIFKKFGENVSEESNFNDLISSVVDPHHLVSSSELSIQSGKYVLNRVTLTVAWEYEDPTLFRGQGQSHKI</sequence>
<reference evidence="1" key="4">
    <citation type="journal article" date="2022" name="PLoS Pathog.">
        <title>Chromosome-level genome of Schistosoma haematobium underpins genome-wide explorations of molecular variation.</title>
        <authorList>
            <person name="Stroehlein A.J."/>
            <person name="Korhonen P.K."/>
            <person name="Lee V.V."/>
            <person name="Ralph S.A."/>
            <person name="Mentink-Kane M."/>
            <person name="You H."/>
            <person name="McManus D.P."/>
            <person name="Tchuente L.T."/>
            <person name="Stothard J.R."/>
            <person name="Kaur P."/>
            <person name="Dudchenko O."/>
            <person name="Aiden E.L."/>
            <person name="Yang B."/>
            <person name="Yang H."/>
            <person name="Emery A.M."/>
            <person name="Webster B.L."/>
            <person name="Brindley P.J."/>
            <person name="Rollinson D."/>
            <person name="Chang B.C.H."/>
            <person name="Gasser R.B."/>
            <person name="Young N.D."/>
        </authorList>
    </citation>
    <scope>NUCLEOTIDE SEQUENCE</scope>
</reference>
<dbReference type="CTD" id="75576817"/>
<keyword evidence="2" id="KW-1185">Reference proteome</keyword>
<evidence type="ECO:0000313" key="1">
    <source>
        <dbReference type="EMBL" id="KAH9595659.1"/>
    </source>
</evidence>
<reference evidence="1" key="1">
    <citation type="journal article" date="2012" name="Nat. Genet.">
        <title>Whole-genome sequence of Schistosoma haematobium.</title>
        <authorList>
            <person name="Young N.D."/>
            <person name="Jex A.R."/>
            <person name="Li B."/>
            <person name="Liu S."/>
            <person name="Yang L."/>
            <person name="Xiong Z."/>
            <person name="Li Y."/>
            <person name="Cantacessi C."/>
            <person name="Hall R.S."/>
            <person name="Xu X."/>
            <person name="Chen F."/>
            <person name="Wu X."/>
            <person name="Zerlotini A."/>
            <person name="Oliveira G."/>
            <person name="Hofmann A."/>
            <person name="Zhang G."/>
            <person name="Fang X."/>
            <person name="Kang Y."/>
            <person name="Campbell B.E."/>
            <person name="Loukas A."/>
            <person name="Ranganathan S."/>
            <person name="Rollinson D."/>
            <person name="Rinaldi G."/>
            <person name="Brindley P.J."/>
            <person name="Yang H."/>
            <person name="Wang J."/>
            <person name="Wang J."/>
            <person name="Gasser R.B."/>
        </authorList>
    </citation>
    <scope>NUCLEOTIDE SEQUENCE</scope>
</reference>
<protein>
    <submittedName>
        <fullName evidence="1">Uncharacterized protein</fullName>
    </submittedName>
</protein>
<dbReference type="AlphaFoldDB" id="A0A922LXP1"/>
<accession>A0A922LXP1</accession>